<organism evidence="11">
    <name type="scientific">Candida tenuis (strain ATCC 10573 / BCRC 21748 / CBS 615 / JCM 9827 / NBRC 10315 / NRRL Y-1498 / VKM Y-70)</name>
    <name type="common">Yeast</name>
    <name type="synonym">Yamadazyma tenuis</name>
    <dbReference type="NCBI Taxonomy" id="590646"/>
    <lineage>
        <taxon>Eukaryota</taxon>
        <taxon>Fungi</taxon>
        <taxon>Dikarya</taxon>
        <taxon>Ascomycota</taxon>
        <taxon>Saccharomycotina</taxon>
        <taxon>Pichiomycetes</taxon>
        <taxon>Debaryomycetaceae</taxon>
        <taxon>Yamadazyma</taxon>
    </lineage>
</organism>
<dbReference type="InterPro" id="IPR034193">
    <property type="entry name" value="PCSK9_ProteinaseK-like"/>
</dbReference>
<evidence type="ECO:0000259" key="9">
    <source>
        <dbReference type="Pfam" id="PF00082"/>
    </source>
</evidence>
<feature type="active site" description="Charge relay system" evidence="5">
    <location>
        <position position="135"/>
    </location>
</feature>
<dbReference type="GO" id="GO:0004252">
    <property type="term" value="F:serine-type endopeptidase activity"/>
    <property type="evidence" value="ECO:0007669"/>
    <property type="project" value="UniProtKB-UniRule"/>
</dbReference>
<keyword evidence="4 5" id="KW-0720">Serine protease</keyword>
<evidence type="ECO:0000256" key="5">
    <source>
        <dbReference type="PROSITE-ProRule" id="PRU01240"/>
    </source>
</evidence>
<dbReference type="Gene3D" id="3.40.50.200">
    <property type="entry name" value="Peptidase S8/S53 domain"/>
    <property type="match status" value="1"/>
</dbReference>
<dbReference type="CDD" id="cd04077">
    <property type="entry name" value="Peptidases_S8_PCSK9_ProteinaseK_like"/>
    <property type="match status" value="1"/>
</dbReference>
<dbReference type="AlphaFoldDB" id="G3BBN6"/>
<dbReference type="InterPro" id="IPR050131">
    <property type="entry name" value="Peptidase_S8_subtilisin-like"/>
</dbReference>
<dbReference type="STRING" id="590646.G3BBN6"/>
<sequence length="405" mass="43400">MKWALYIFSLFCTVNCSSYFITLRDNESFDDFYANDMKYPEPLRVRDQIRNIFTIGKFKGFVGDFSKTALERLSRCPYVSEITPDITFNALEIQVQPYAPRHLARISSKKKLKKNLVFVYDDVFSGQGVNAYIVDSGIKIEHPQFEGRAYFGRDFTGLGSGDTNGHGTHVAGLVGSQTYGVAKNVNLIEVRALGDGGSGSLSTIIAALEFAVNHRRRSGKPGVANLSLGSVRNSVLNRAIDAAVEDDLVVVAAAGNTNTNACKSSPGSAIGAITVGSIDDSSDAIAGFSNWGECVDIFAPGAAIKSVDYQDLKVPKSLSGTSMSAPIVSGIVANLLSAGVPPSDVKTTLLKMATNGKVKRTSLLLKGRTPNKIAHMGLNLPDAWEDKGEENSDADTDYESGSDTK</sequence>
<dbReference type="InterPro" id="IPR000209">
    <property type="entry name" value="Peptidase_S8/S53_dom"/>
</dbReference>
<evidence type="ECO:0000313" key="11">
    <source>
        <dbReference type="Proteomes" id="UP000000707"/>
    </source>
</evidence>
<keyword evidence="3 5" id="KW-0378">Hydrolase</keyword>
<dbReference type="PANTHER" id="PTHR43806">
    <property type="entry name" value="PEPTIDASE S8"/>
    <property type="match status" value="1"/>
</dbReference>
<dbReference type="InterPro" id="IPR023827">
    <property type="entry name" value="Peptidase_S8_Asp-AS"/>
</dbReference>
<gene>
    <name evidence="10" type="ORF">CANTEDRAFT_99249</name>
</gene>
<reference evidence="10 11" key="1">
    <citation type="journal article" date="2011" name="Proc. Natl. Acad. Sci. U.S.A.">
        <title>Comparative genomics of xylose-fermenting fungi for enhanced biofuel production.</title>
        <authorList>
            <person name="Wohlbach D.J."/>
            <person name="Kuo A."/>
            <person name="Sato T.K."/>
            <person name="Potts K.M."/>
            <person name="Salamov A.A."/>
            <person name="LaButti K.M."/>
            <person name="Sun H."/>
            <person name="Clum A."/>
            <person name="Pangilinan J.L."/>
            <person name="Lindquist E.A."/>
            <person name="Lucas S."/>
            <person name="Lapidus A."/>
            <person name="Jin M."/>
            <person name="Gunawan C."/>
            <person name="Balan V."/>
            <person name="Dale B.E."/>
            <person name="Jeffries T.W."/>
            <person name="Zinkel R."/>
            <person name="Barry K.W."/>
            <person name="Grigoriev I.V."/>
            <person name="Gasch A.P."/>
        </authorList>
    </citation>
    <scope>NUCLEOTIDE SEQUENCE [LARGE SCALE GENOMIC DNA]</scope>
    <source>
        <strain evidence="11">ATCC 10573 / BCRC 21748 / CBS 615 / JCM 9827 / NBRC 10315 / NRRL Y-1498 / VKM Y-70</strain>
    </source>
</reference>
<keyword evidence="2 5" id="KW-0645">Protease</keyword>
<dbReference type="GeneID" id="18250841"/>
<feature type="domain" description="Peptidase S8/S53" evidence="9">
    <location>
        <begin position="128"/>
        <end position="359"/>
    </location>
</feature>
<dbReference type="HOGENOM" id="CLU_011263_1_0_1"/>
<dbReference type="SUPFAM" id="SSF52743">
    <property type="entry name" value="Subtilisin-like"/>
    <property type="match status" value="1"/>
</dbReference>
<evidence type="ECO:0000313" key="10">
    <source>
        <dbReference type="EMBL" id="EGV62194.1"/>
    </source>
</evidence>
<evidence type="ECO:0000256" key="7">
    <source>
        <dbReference type="SAM" id="MobiDB-lite"/>
    </source>
</evidence>
<dbReference type="Pfam" id="PF00082">
    <property type="entry name" value="Peptidase_S8"/>
    <property type="match status" value="1"/>
</dbReference>
<name>G3BBN6_CANTC</name>
<evidence type="ECO:0000256" key="3">
    <source>
        <dbReference type="ARBA" id="ARBA00022801"/>
    </source>
</evidence>
<dbReference type="KEGG" id="cten:18250841"/>
<accession>G3BBN6</accession>
<dbReference type="PROSITE" id="PS00137">
    <property type="entry name" value="SUBTILASE_HIS"/>
    <property type="match status" value="1"/>
</dbReference>
<evidence type="ECO:0000256" key="2">
    <source>
        <dbReference type="ARBA" id="ARBA00022670"/>
    </source>
</evidence>
<dbReference type="GO" id="GO:0006508">
    <property type="term" value="P:proteolysis"/>
    <property type="evidence" value="ECO:0007669"/>
    <property type="project" value="UniProtKB-KW"/>
</dbReference>
<dbReference type="EMBL" id="GL996527">
    <property type="protein sequence ID" value="EGV62194.1"/>
    <property type="molecule type" value="Genomic_DNA"/>
</dbReference>
<dbReference type="InterPro" id="IPR036852">
    <property type="entry name" value="Peptidase_S8/S53_dom_sf"/>
</dbReference>
<feature type="region of interest" description="Disordered" evidence="7">
    <location>
        <begin position="380"/>
        <end position="405"/>
    </location>
</feature>
<evidence type="ECO:0000256" key="8">
    <source>
        <dbReference type="SAM" id="SignalP"/>
    </source>
</evidence>
<keyword evidence="8" id="KW-0732">Signal</keyword>
<dbReference type="PRINTS" id="PR00723">
    <property type="entry name" value="SUBTILISIN"/>
</dbReference>
<dbReference type="SUPFAM" id="SSF54897">
    <property type="entry name" value="Protease propeptides/inhibitors"/>
    <property type="match status" value="1"/>
</dbReference>
<evidence type="ECO:0000256" key="4">
    <source>
        <dbReference type="ARBA" id="ARBA00022825"/>
    </source>
</evidence>
<dbReference type="RefSeq" id="XP_006688364.1">
    <property type="nucleotide sequence ID" value="XM_006688301.1"/>
</dbReference>
<feature type="compositionally biased region" description="Acidic residues" evidence="7">
    <location>
        <begin position="391"/>
        <end position="405"/>
    </location>
</feature>
<dbReference type="PROSITE" id="PS00138">
    <property type="entry name" value="SUBTILASE_SER"/>
    <property type="match status" value="1"/>
</dbReference>
<dbReference type="InterPro" id="IPR022398">
    <property type="entry name" value="Peptidase_S8_His-AS"/>
</dbReference>
<keyword evidence="11" id="KW-1185">Reference proteome</keyword>
<dbReference type="PROSITE" id="PS00136">
    <property type="entry name" value="SUBTILASE_ASP"/>
    <property type="match status" value="1"/>
</dbReference>
<dbReference type="PROSITE" id="PS51892">
    <property type="entry name" value="SUBTILASE"/>
    <property type="match status" value="1"/>
</dbReference>
<feature type="signal peptide" evidence="8">
    <location>
        <begin position="1"/>
        <end position="16"/>
    </location>
</feature>
<evidence type="ECO:0000256" key="1">
    <source>
        <dbReference type="ARBA" id="ARBA00011073"/>
    </source>
</evidence>
<feature type="chain" id="PRO_5003442894" description="Peptidase S8/S53 domain-containing protein" evidence="8">
    <location>
        <begin position="17"/>
        <end position="405"/>
    </location>
</feature>
<protein>
    <recommendedName>
        <fullName evidence="9">Peptidase S8/S53 domain-containing protein</fullName>
    </recommendedName>
</protein>
<comment type="similarity">
    <text evidence="1 5 6">Belongs to the peptidase S8 family.</text>
</comment>
<dbReference type="FunFam" id="3.40.50.200:FF:000007">
    <property type="entry name" value="Subtilisin-like serine protease"/>
    <property type="match status" value="1"/>
</dbReference>
<dbReference type="InterPro" id="IPR023828">
    <property type="entry name" value="Peptidase_S8_Ser-AS"/>
</dbReference>
<dbReference type="Proteomes" id="UP000000707">
    <property type="component" value="Unassembled WGS sequence"/>
</dbReference>
<feature type="active site" description="Charge relay system" evidence="5">
    <location>
        <position position="322"/>
    </location>
</feature>
<feature type="active site" description="Charge relay system" evidence="5">
    <location>
        <position position="166"/>
    </location>
</feature>
<dbReference type="InterPro" id="IPR015500">
    <property type="entry name" value="Peptidase_S8_subtilisin-rel"/>
</dbReference>
<proteinExistence type="inferred from homology"/>
<dbReference type="OrthoDB" id="206201at2759"/>
<dbReference type="PANTHER" id="PTHR43806:SF13">
    <property type="entry name" value="SUBTILASE-TYPE PROTEINASE RRT12"/>
    <property type="match status" value="1"/>
</dbReference>
<evidence type="ECO:0000256" key="6">
    <source>
        <dbReference type="RuleBase" id="RU003355"/>
    </source>
</evidence>
<dbReference type="eggNOG" id="KOG1153">
    <property type="taxonomic scope" value="Eukaryota"/>
</dbReference>